<evidence type="ECO:0000256" key="1">
    <source>
        <dbReference type="SAM" id="MobiDB-lite"/>
    </source>
</evidence>
<reference evidence="2 3" key="1">
    <citation type="submission" date="2020-06" db="EMBL/GenBank/DDBJ databases">
        <authorList>
            <person name="Li R."/>
            <person name="Bekaert M."/>
        </authorList>
    </citation>
    <scope>NUCLEOTIDE SEQUENCE [LARGE SCALE GENOMIC DNA]</scope>
    <source>
        <strain evidence="3">wild</strain>
    </source>
</reference>
<organism evidence="2 3">
    <name type="scientific">Mytilus coruscus</name>
    <name type="common">Sea mussel</name>
    <dbReference type="NCBI Taxonomy" id="42192"/>
    <lineage>
        <taxon>Eukaryota</taxon>
        <taxon>Metazoa</taxon>
        <taxon>Spiralia</taxon>
        <taxon>Lophotrochozoa</taxon>
        <taxon>Mollusca</taxon>
        <taxon>Bivalvia</taxon>
        <taxon>Autobranchia</taxon>
        <taxon>Pteriomorphia</taxon>
        <taxon>Mytilida</taxon>
        <taxon>Mytiloidea</taxon>
        <taxon>Mytilidae</taxon>
        <taxon>Mytilinae</taxon>
        <taxon>Mytilus</taxon>
    </lineage>
</organism>
<accession>A0A6J8DPL0</accession>
<dbReference type="Proteomes" id="UP000507470">
    <property type="component" value="Unassembled WGS sequence"/>
</dbReference>
<feature type="compositionally biased region" description="Basic and acidic residues" evidence="1">
    <location>
        <begin position="463"/>
        <end position="474"/>
    </location>
</feature>
<evidence type="ECO:0000313" key="2">
    <source>
        <dbReference type="EMBL" id="CAC5410538.1"/>
    </source>
</evidence>
<feature type="compositionally biased region" description="Basic and acidic residues" evidence="1">
    <location>
        <begin position="547"/>
        <end position="563"/>
    </location>
</feature>
<feature type="compositionally biased region" description="Basic and acidic residues" evidence="1">
    <location>
        <begin position="572"/>
        <end position="602"/>
    </location>
</feature>
<feature type="region of interest" description="Disordered" evidence="1">
    <location>
        <begin position="449"/>
        <end position="628"/>
    </location>
</feature>
<evidence type="ECO:0000313" key="3">
    <source>
        <dbReference type="Proteomes" id="UP000507470"/>
    </source>
</evidence>
<feature type="compositionally biased region" description="Basic and acidic residues" evidence="1">
    <location>
        <begin position="151"/>
        <end position="163"/>
    </location>
</feature>
<feature type="compositionally biased region" description="Basic residues" evidence="1">
    <location>
        <begin position="475"/>
        <end position="484"/>
    </location>
</feature>
<feature type="compositionally biased region" description="Polar residues" evidence="1">
    <location>
        <begin position="1"/>
        <end position="17"/>
    </location>
</feature>
<keyword evidence="3" id="KW-1185">Reference proteome</keyword>
<feature type="region of interest" description="Disordered" evidence="1">
    <location>
        <begin position="1"/>
        <end position="172"/>
    </location>
</feature>
<feature type="compositionally biased region" description="Polar residues" evidence="1">
    <location>
        <begin position="46"/>
        <end position="62"/>
    </location>
</feature>
<dbReference type="EMBL" id="CACVKT020007773">
    <property type="protein sequence ID" value="CAC5410538.1"/>
    <property type="molecule type" value="Genomic_DNA"/>
</dbReference>
<feature type="compositionally biased region" description="Basic and acidic residues" evidence="1">
    <location>
        <begin position="485"/>
        <end position="506"/>
    </location>
</feature>
<sequence>MGDPNQGNPQHQGSSIKTKPHWPGEAKAWDKNVSTKRGAPSYPMGHTSNYAGQGSAPCTQPAHTGGGQYETPRSRYGKWQDNRGADTRQAPAQMYGERRDNRGDDTRQTPACAYGDRQPQNPYNQGYTPVPPQGVTAGGSYGQQAYPMPHNENRPRENTRGPDSRGGARGTLGGISKLARWLEELSQYHMEVRHRAGSKHINADALSRMPVDSPCQDFKTDVNLATLPCGGCPYCARAQAQWSKFMTDVDDVVPLASKGKGVEGGSVNEILVAGQDSAEGGFLYEILVAGQDSAEGGFLGEILVADQNPADEGICISRVTVATVGRDVVIVPDNPDCSIQVVQDGLGVVLGKYSVEQICDAQSKDPEFKWLTEWLDDNSCHPAQGDLFRSSPPAKFYWTIKERFNRDERGMIYLCTVSGTMAGAWEFLHRKLKSGRTRTIYAPVGALEMSSDESAGGSPKRSWAAEEKREEKRERRCSRGRHRDRVPSVERDTPSLRDTKGQKGEAEVPGEAISGDHRDPSPKAGDTSLGWGSGAVSRSTRDGSPNSRERAQSGRRKEGDWGSKDTPTQQHNKGDRDVRTEDTPRKLYGEGDWGVKPKDTYTLRETGVSGQRTPQYDNTPRERDLPTLQKCPIQGCPVRALDIQPHVMLEHVAEVFGEPTGSPRTSLAPIRVAALQA</sequence>
<feature type="compositionally biased region" description="Polar residues" evidence="1">
    <location>
        <begin position="118"/>
        <end position="127"/>
    </location>
</feature>
<feature type="compositionally biased region" description="Polar residues" evidence="1">
    <location>
        <begin position="536"/>
        <end position="546"/>
    </location>
</feature>
<gene>
    <name evidence="2" type="ORF">MCOR_43716</name>
</gene>
<feature type="compositionally biased region" description="Polar residues" evidence="1">
    <location>
        <begin position="608"/>
        <end position="618"/>
    </location>
</feature>
<dbReference type="AlphaFoldDB" id="A0A6J8DPL0"/>
<name>A0A6J8DPL0_MYTCO</name>
<protein>
    <submittedName>
        <fullName evidence="2">Uncharacterized protein</fullName>
    </submittedName>
</protein>
<proteinExistence type="predicted"/>
<feature type="compositionally biased region" description="Basic and acidic residues" evidence="1">
    <location>
        <begin position="96"/>
        <end position="107"/>
    </location>
</feature>